<name>A0ABR2T3F4_9ROSI</name>
<evidence type="ECO:0000313" key="2">
    <source>
        <dbReference type="Proteomes" id="UP001396334"/>
    </source>
</evidence>
<accession>A0ABR2T3F4</accession>
<organism evidence="1 2">
    <name type="scientific">Hibiscus sabdariffa</name>
    <name type="common">roselle</name>
    <dbReference type="NCBI Taxonomy" id="183260"/>
    <lineage>
        <taxon>Eukaryota</taxon>
        <taxon>Viridiplantae</taxon>
        <taxon>Streptophyta</taxon>
        <taxon>Embryophyta</taxon>
        <taxon>Tracheophyta</taxon>
        <taxon>Spermatophyta</taxon>
        <taxon>Magnoliopsida</taxon>
        <taxon>eudicotyledons</taxon>
        <taxon>Gunneridae</taxon>
        <taxon>Pentapetalae</taxon>
        <taxon>rosids</taxon>
        <taxon>malvids</taxon>
        <taxon>Malvales</taxon>
        <taxon>Malvaceae</taxon>
        <taxon>Malvoideae</taxon>
        <taxon>Hibiscus</taxon>
    </lineage>
</organism>
<gene>
    <name evidence="1" type="ORF">V6N11_056092</name>
</gene>
<protein>
    <submittedName>
        <fullName evidence="1">Uncharacterized protein</fullName>
    </submittedName>
</protein>
<dbReference type="Proteomes" id="UP001396334">
    <property type="component" value="Unassembled WGS sequence"/>
</dbReference>
<reference evidence="1 2" key="1">
    <citation type="journal article" date="2024" name="G3 (Bethesda)">
        <title>Genome assembly of Hibiscus sabdariffa L. provides insights into metabolisms of medicinal natural products.</title>
        <authorList>
            <person name="Kim T."/>
        </authorList>
    </citation>
    <scope>NUCLEOTIDE SEQUENCE [LARGE SCALE GENOMIC DNA]</scope>
    <source>
        <strain evidence="1">TK-2024</strain>
        <tissue evidence="1">Old leaves</tissue>
    </source>
</reference>
<evidence type="ECO:0000313" key="1">
    <source>
        <dbReference type="EMBL" id="KAK9031804.1"/>
    </source>
</evidence>
<proteinExistence type="predicted"/>
<dbReference type="EMBL" id="JBBPBN010000009">
    <property type="protein sequence ID" value="KAK9031804.1"/>
    <property type="molecule type" value="Genomic_DNA"/>
</dbReference>
<sequence length="143" mass="15956">MFPKDNELLLKTTQKVNVLDKMLARKVEVQDVDVKDDEAIMMKTSRVPTDMATSFGLDNPIEGLPTLMMEEPIKIKVSLQRTGELIKAVPPLSLALPSMANASIVVGAVASRTAKCSIHYIFQKFSIIEPIRNHSNAWMNQFL</sequence>
<comment type="caution">
    <text evidence="1">The sequence shown here is derived from an EMBL/GenBank/DDBJ whole genome shotgun (WGS) entry which is preliminary data.</text>
</comment>
<keyword evidence="2" id="KW-1185">Reference proteome</keyword>